<dbReference type="EC" id="5.3.1.24" evidence="2"/>
<name>X1PHJ8_9ZZZZ</name>
<dbReference type="InterPro" id="IPR044643">
    <property type="entry name" value="TrpF_fam"/>
</dbReference>
<feature type="domain" description="N-(5'phosphoribosyl) anthranilate isomerase (PRAI)" evidence="7">
    <location>
        <begin position="4"/>
        <end position="150"/>
    </location>
</feature>
<reference evidence="8" key="1">
    <citation type="journal article" date="2014" name="Front. Microbiol.">
        <title>High frequency of phylogenetically diverse reductive dehalogenase-homologous genes in deep subseafloor sedimentary metagenomes.</title>
        <authorList>
            <person name="Kawai M."/>
            <person name="Futagami T."/>
            <person name="Toyoda A."/>
            <person name="Takaki Y."/>
            <person name="Nishi S."/>
            <person name="Hori S."/>
            <person name="Arai W."/>
            <person name="Tsubouchi T."/>
            <person name="Morono Y."/>
            <person name="Uchiyama I."/>
            <person name="Ito T."/>
            <person name="Fujiyama A."/>
            <person name="Inagaki F."/>
            <person name="Takami H."/>
        </authorList>
    </citation>
    <scope>NUCLEOTIDE SEQUENCE</scope>
    <source>
        <strain evidence="8">Expedition CK06-06</strain>
    </source>
</reference>
<evidence type="ECO:0000256" key="6">
    <source>
        <dbReference type="ARBA" id="ARBA00023235"/>
    </source>
</evidence>
<dbReference type="InterPro" id="IPR013785">
    <property type="entry name" value="Aldolase_TIM"/>
</dbReference>
<dbReference type="AlphaFoldDB" id="X1PHJ8"/>
<dbReference type="EMBL" id="BARV01016736">
    <property type="protein sequence ID" value="GAI30364.1"/>
    <property type="molecule type" value="Genomic_DNA"/>
</dbReference>
<dbReference type="InterPro" id="IPR011060">
    <property type="entry name" value="RibuloseP-bd_barrel"/>
</dbReference>
<dbReference type="UniPathway" id="UPA00035">
    <property type="reaction ID" value="UER00042"/>
</dbReference>
<evidence type="ECO:0000256" key="3">
    <source>
        <dbReference type="ARBA" id="ARBA00022605"/>
    </source>
</evidence>
<dbReference type="Gene3D" id="3.20.20.70">
    <property type="entry name" value="Aldolase class I"/>
    <property type="match status" value="1"/>
</dbReference>
<evidence type="ECO:0000256" key="1">
    <source>
        <dbReference type="ARBA" id="ARBA00004664"/>
    </source>
</evidence>
<comment type="caution">
    <text evidence="8">The sequence shown here is derived from an EMBL/GenBank/DDBJ whole genome shotgun (WGS) entry which is preliminary data.</text>
</comment>
<dbReference type="GO" id="GO:0004640">
    <property type="term" value="F:phosphoribosylanthranilate isomerase activity"/>
    <property type="evidence" value="ECO:0007669"/>
    <property type="project" value="UniProtKB-EC"/>
</dbReference>
<dbReference type="CDD" id="cd00405">
    <property type="entry name" value="PRAI"/>
    <property type="match status" value="1"/>
</dbReference>
<organism evidence="8">
    <name type="scientific">marine sediment metagenome</name>
    <dbReference type="NCBI Taxonomy" id="412755"/>
    <lineage>
        <taxon>unclassified sequences</taxon>
        <taxon>metagenomes</taxon>
        <taxon>ecological metagenomes</taxon>
    </lineage>
</organism>
<dbReference type="InterPro" id="IPR001240">
    <property type="entry name" value="PRAI_dom"/>
</dbReference>
<dbReference type="HAMAP" id="MF_00135">
    <property type="entry name" value="PRAI"/>
    <property type="match status" value="1"/>
</dbReference>
<feature type="non-terminal residue" evidence="8">
    <location>
        <position position="1"/>
    </location>
</feature>
<keyword evidence="4" id="KW-0822">Tryptophan biosynthesis</keyword>
<evidence type="ECO:0000259" key="7">
    <source>
        <dbReference type="Pfam" id="PF00697"/>
    </source>
</evidence>
<protein>
    <recommendedName>
        <fullName evidence="2">phosphoribosylanthranilate isomerase</fullName>
        <ecNumber evidence="2">5.3.1.24</ecNumber>
    </recommendedName>
</protein>
<evidence type="ECO:0000256" key="2">
    <source>
        <dbReference type="ARBA" id="ARBA00012572"/>
    </source>
</evidence>
<dbReference type="PANTHER" id="PTHR42894:SF1">
    <property type="entry name" value="N-(5'-PHOSPHORIBOSYL)ANTHRANILATE ISOMERASE"/>
    <property type="match status" value="1"/>
</dbReference>
<dbReference type="GO" id="GO:0000162">
    <property type="term" value="P:L-tryptophan biosynthetic process"/>
    <property type="evidence" value="ECO:0007669"/>
    <property type="project" value="UniProtKB-UniPathway"/>
</dbReference>
<evidence type="ECO:0000256" key="5">
    <source>
        <dbReference type="ARBA" id="ARBA00023141"/>
    </source>
</evidence>
<keyword evidence="6" id="KW-0413">Isomerase</keyword>
<dbReference type="Pfam" id="PF00697">
    <property type="entry name" value="PRAI"/>
    <property type="match status" value="1"/>
</dbReference>
<dbReference type="PANTHER" id="PTHR42894">
    <property type="entry name" value="N-(5'-PHOSPHORIBOSYL)ANTHRANILATE ISOMERASE"/>
    <property type="match status" value="1"/>
</dbReference>
<gene>
    <name evidence="8" type="ORF">S06H3_28648</name>
</gene>
<proteinExistence type="inferred from homology"/>
<sequence>IKTGVFVNADYLFIKEKVNKYKLDIIQLHGDESPGFCKRTTDLATVMKAFRIDEGFDFSVTKRYEPFSDFFLFDTKSRDYGGTGIRFNWSILNNYEGKKPFLLSGGITPEDAPLIKTIIHPKMLGIDINSGFEIMPGLKNIDLIETFLNNFSCNF</sequence>
<accession>X1PHJ8</accession>
<keyword evidence="3" id="KW-0028">Amino-acid biosynthesis</keyword>
<evidence type="ECO:0000256" key="4">
    <source>
        <dbReference type="ARBA" id="ARBA00022822"/>
    </source>
</evidence>
<comment type="pathway">
    <text evidence="1">Amino-acid biosynthesis; L-tryptophan biosynthesis; L-tryptophan from chorismate: step 3/5.</text>
</comment>
<evidence type="ECO:0000313" key="8">
    <source>
        <dbReference type="EMBL" id="GAI30364.1"/>
    </source>
</evidence>
<dbReference type="SUPFAM" id="SSF51366">
    <property type="entry name" value="Ribulose-phoshate binding barrel"/>
    <property type="match status" value="1"/>
</dbReference>
<keyword evidence="5" id="KW-0057">Aromatic amino acid biosynthesis</keyword>